<organism evidence="1 2">
    <name type="scientific">Mugilogobius chulae</name>
    <name type="common">yellowstripe goby</name>
    <dbReference type="NCBI Taxonomy" id="88201"/>
    <lineage>
        <taxon>Eukaryota</taxon>
        <taxon>Metazoa</taxon>
        <taxon>Chordata</taxon>
        <taxon>Craniata</taxon>
        <taxon>Vertebrata</taxon>
        <taxon>Euteleostomi</taxon>
        <taxon>Actinopterygii</taxon>
        <taxon>Neopterygii</taxon>
        <taxon>Teleostei</taxon>
        <taxon>Neoteleostei</taxon>
        <taxon>Acanthomorphata</taxon>
        <taxon>Gobiaria</taxon>
        <taxon>Gobiiformes</taxon>
        <taxon>Gobioidei</taxon>
        <taxon>Gobiidae</taxon>
        <taxon>Gobionellinae</taxon>
        <taxon>Mugilogobius</taxon>
    </lineage>
</organism>
<sequence>MRYRWTDLGTRPVRQSWHIPGLTAVSLDRSPQPEDKLSSQTDGCFSLCASPAPREAAEAKVETPNQAKVSNIQENMGGIRTLTVRSLCVGKEECSQYVRFLILPVRNINSAFGKEPCRNREGFRAHL</sequence>
<evidence type="ECO:0000313" key="1">
    <source>
        <dbReference type="EMBL" id="KAK7930873.1"/>
    </source>
</evidence>
<proteinExistence type="predicted"/>
<dbReference type="Proteomes" id="UP001460270">
    <property type="component" value="Unassembled WGS sequence"/>
</dbReference>
<dbReference type="EMBL" id="JBBPFD010000004">
    <property type="protein sequence ID" value="KAK7930873.1"/>
    <property type="molecule type" value="Genomic_DNA"/>
</dbReference>
<comment type="caution">
    <text evidence="1">The sequence shown here is derived from an EMBL/GenBank/DDBJ whole genome shotgun (WGS) entry which is preliminary data.</text>
</comment>
<keyword evidence="2" id="KW-1185">Reference proteome</keyword>
<name>A0AAW0Q257_9GOBI</name>
<dbReference type="AlphaFoldDB" id="A0AAW0Q257"/>
<protein>
    <submittedName>
        <fullName evidence="1">Uncharacterized protein</fullName>
    </submittedName>
</protein>
<reference evidence="2" key="1">
    <citation type="submission" date="2024-04" db="EMBL/GenBank/DDBJ databases">
        <title>Salinicola lusitanus LLJ914,a marine bacterium isolated from the Okinawa Trough.</title>
        <authorList>
            <person name="Li J."/>
        </authorList>
    </citation>
    <scope>NUCLEOTIDE SEQUENCE [LARGE SCALE GENOMIC DNA]</scope>
</reference>
<evidence type="ECO:0000313" key="2">
    <source>
        <dbReference type="Proteomes" id="UP001460270"/>
    </source>
</evidence>
<gene>
    <name evidence="1" type="ORF">WMY93_007268</name>
</gene>
<accession>A0AAW0Q257</accession>